<dbReference type="Pfam" id="PF02803">
    <property type="entry name" value="Thiolase_C"/>
    <property type="match status" value="1"/>
</dbReference>
<dbReference type="Proteomes" id="UP000053664">
    <property type="component" value="Unassembled WGS sequence"/>
</dbReference>
<feature type="active site" description="Acyl-thioester intermediate" evidence="7">
    <location>
        <position position="109"/>
    </location>
</feature>
<dbReference type="GeneID" id="19316624"/>
<gene>
    <name evidence="11" type="ORF">PFL1_02504</name>
</gene>
<dbReference type="OrthoDB" id="5404651at2759"/>
<organism evidence="11 12">
    <name type="scientific">Pseudozyma flocculosa PF-1</name>
    <dbReference type="NCBI Taxonomy" id="1277687"/>
    <lineage>
        <taxon>Eukaryota</taxon>
        <taxon>Fungi</taxon>
        <taxon>Dikarya</taxon>
        <taxon>Basidiomycota</taxon>
        <taxon>Ustilaginomycotina</taxon>
        <taxon>Ustilaginomycetes</taxon>
        <taxon>Ustilaginales</taxon>
        <taxon>Ustilaginaceae</taxon>
        <taxon>Pseudozyma</taxon>
    </lineage>
</organism>
<evidence type="ECO:0000259" key="10">
    <source>
        <dbReference type="Pfam" id="PF02803"/>
    </source>
</evidence>
<evidence type="ECO:0000256" key="7">
    <source>
        <dbReference type="PIRSR" id="PIRSR000429-1"/>
    </source>
</evidence>
<evidence type="ECO:0000256" key="3">
    <source>
        <dbReference type="ARBA" id="ARBA00022679"/>
    </source>
</evidence>
<sequence>MAAFRSTAIQRLQQTARIMSQINDVYILSAARTPVGSFNGSLKKLTAPQLGVTAAKAAIERAGLKPEQIEDCYFGNVLQGNVGQSPARQVALGAGCPDTTEATTINKVCASGMKAITLAAQNIALGQRNVMIAGGMESMSNAPYYLPRGTSFGHVQAADAIVKDGLHDVYNQVAMGNCAENTAKNLSITREAQDAYAIESYKRSADAWKAGAFKDEIVPVTIADRKGDVVVAEDEEYKNVKLDKIPTLRPVFDKNGTVTAANASTLNDGASAVVLASKAETEKLGVKPLAQIISYADAACAPIDFPIAPAKAIPIALERAGITKDDVSLFEINEAFSAVALANNQILGLDASKVNVLGGGVSLGHPIGSSGARIVVTLAHALKPGQYGCAGVCNGGGGASAIVIKRLE</sequence>
<dbReference type="RefSeq" id="XP_007878212.1">
    <property type="nucleotide sequence ID" value="XM_007880021.1"/>
</dbReference>
<comment type="similarity">
    <text evidence="1 8">Belongs to the thiolase-like superfamily. Thiolase family.</text>
</comment>
<dbReference type="PROSITE" id="PS00098">
    <property type="entry name" value="THIOLASE_1"/>
    <property type="match status" value="1"/>
</dbReference>
<dbReference type="FunFam" id="3.40.47.10:FF:000007">
    <property type="entry name" value="acetyl-CoA acetyltransferase, mitochondrial"/>
    <property type="match status" value="1"/>
</dbReference>
<dbReference type="InterPro" id="IPR002155">
    <property type="entry name" value="Thiolase"/>
</dbReference>
<dbReference type="GO" id="GO:0003985">
    <property type="term" value="F:acetyl-CoA C-acetyltransferase activity"/>
    <property type="evidence" value="ECO:0007669"/>
    <property type="project" value="UniProtKB-EC"/>
</dbReference>
<evidence type="ECO:0000256" key="6">
    <source>
        <dbReference type="ARBA" id="ARBA00023315"/>
    </source>
</evidence>
<dbReference type="NCBIfam" id="TIGR01930">
    <property type="entry name" value="AcCoA-C-Actrans"/>
    <property type="match status" value="1"/>
</dbReference>
<feature type="active site" description="Proton acceptor" evidence="7">
    <location>
        <position position="393"/>
    </location>
</feature>
<dbReference type="GO" id="GO:0046872">
    <property type="term" value="F:metal ion binding"/>
    <property type="evidence" value="ECO:0007669"/>
    <property type="project" value="UniProtKB-KW"/>
</dbReference>
<evidence type="ECO:0000259" key="9">
    <source>
        <dbReference type="Pfam" id="PF00108"/>
    </source>
</evidence>
<dbReference type="PANTHER" id="PTHR18919">
    <property type="entry name" value="ACETYL-COA C-ACYLTRANSFERASE"/>
    <property type="match status" value="1"/>
</dbReference>
<dbReference type="PIRSF" id="PIRSF000429">
    <property type="entry name" value="Ac-CoA_Ac_transf"/>
    <property type="match status" value="1"/>
</dbReference>
<dbReference type="SUPFAM" id="SSF53901">
    <property type="entry name" value="Thiolase-like"/>
    <property type="match status" value="2"/>
</dbReference>
<feature type="active site" description="Proton acceptor" evidence="7">
    <location>
        <position position="365"/>
    </location>
</feature>
<keyword evidence="3 8" id="KW-0808">Transferase</keyword>
<reference evidence="11 12" key="1">
    <citation type="journal article" date="2013" name="Plant Cell">
        <title>The transition from a phytopathogenic smut ancestor to an anamorphic biocontrol agent deciphered by comparative whole-genome analysis.</title>
        <authorList>
            <person name="Lefebvre F."/>
            <person name="Joly D.L."/>
            <person name="Labbe C."/>
            <person name="Teichmann B."/>
            <person name="Linning R."/>
            <person name="Belzile F."/>
            <person name="Bakkeren G."/>
            <person name="Belanger R.R."/>
        </authorList>
    </citation>
    <scope>NUCLEOTIDE SEQUENCE [LARGE SCALE GENOMIC DNA]</scope>
    <source>
        <strain evidence="11 12">PF-1</strain>
    </source>
</reference>
<name>A0A061HGQ4_9BASI</name>
<dbReference type="InterPro" id="IPR020613">
    <property type="entry name" value="Thiolase_CS"/>
</dbReference>
<dbReference type="GO" id="GO:0005739">
    <property type="term" value="C:mitochondrion"/>
    <property type="evidence" value="ECO:0007669"/>
    <property type="project" value="TreeGrafter"/>
</dbReference>
<protein>
    <recommendedName>
        <fullName evidence="2">acetyl-CoA C-acetyltransferase</fullName>
        <ecNumber evidence="2">2.3.1.9</ecNumber>
    </recommendedName>
</protein>
<feature type="domain" description="Thiolase N-terminal" evidence="9">
    <location>
        <begin position="25"/>
        <end position="278"/>
    </location>
</feature>
<dbReference type="HOGENOM" id="CLU_031026_0_1_1"/>
<dbReference type="CDD" id="cd00751">
    <property type="entry name" value="thiolase"/>
    <property type="match status" value="1"/>
</dbReference>
<evidence type="ECO:0000313" key="12">
    <source>
        <dbReference type="Proteomes" id="UP000053664"/>
    </source>
</evidence>
<dbReference type="PANTHER" id="PTHR18919:SF156">
    <property type="entry name" value="ACETYL-COA ACETYLTRANSFERASE, MITOCHONDRIAL"/>
    <property type="match status" value="1"/>
</dbReference>
<proteinExistence type="inferred from homology"/>
<keyword evidence="4" id="KW-0479">Metal-binding</keyword>
<dbReference type="eggNOG" id="KOG1390">
    <property type="taxonomic scope" value="Eukaryota"/>
</dbReference>
<evidence type="ECO:0000256" key="8">
    <source>
        <dbReference type="RuleBase" id="RU003557"/>
    </source>
</evidence>
<dbReference type="AlphaFoldDB" id="A0A061HGQ4"/>
<evidence type="ECO:0000256" key="5">
    <source>
        <dbReference type="ARBA" id="ARBA00022958"/>
    </source>
</evidence>
<feature type="domain" description="Thiolase C-terminal" evidence="10">
    <location>
        <begin position="287"/>
        <end position="406"/>
    </location>
</feature>
<dbReference type="InterPro" id="IPR016039">
    <property type="entry name" value="Thiolase-like"/>
</dbReference>
<dbReference type="InterPro" id="IPR020615">
    <property type="entry name" value="Thiolase_acyl_enz_int_AS"/>
</dbReference>
<dbReference type="PROSITE" id="PS00737">
    <property type="entry name" value="THIOLASE_2"/>
    <property type="match status" value="1"/>
</dbReference>
<dbReference type="EC" id="2.3.1.9" evidence="2"/>
<dbReference type="InterPro" id="IPR020617">
    <property type="entry name" value="Thiolase_C"/>
</dbReference>
<dbReference type="Pfam" id="PF00108">
    <property type="entry name" value="Thiolase_N"/>
    <property type="match status" value="1"/>
</dbReference>
<evidence type="ECO:0000256" key="4">
    <source>
        <dbReference type="ARBA" id="ARBA00022723"/>
    </source>
</evidence>
<dbReference type="EMBL" id="KE361629">
    <property type="protein sequence ID" value="EPQ29831.1"/>
    <property type="molecule type" value="Genomic_DNA"/>
</dbReference>
<keyword evidence="5" id="KW-0630">Potassium</keyword>
<evidence type="ECO:0000256" key="1">
    <source>
        <dbReference type="ARBA" id="ARBA00010982"/>
    </source>
</evidence>
<dbReference type="Gene3D" id="3.40.47.10">
    <property type="match status" value="1"/>
</dbReference>
<dbReference type="GO" id="GO:0006635">
    <property type="term" value="P:fatty acid beta-oxidation"/>
    <property type="evidence" value="ECO:0007669"/>
    <property type="project" value="TreeGrafter"/>
</dbReference>
<accession>A0A061HGQ4</accession>
<keyword evidence="6 8" id="KW-0012">Acyltransferase</keyword>
<dbReference type="InterPro" id="IPR020616">
    <property type="entry name" value="Thiolase_N"/>
</dbReference>
<dbReference type="KEGG" id="pfp:PFL1_02504"/>
<evidence type="ECO:0000256" key="2">
    <source>
        <dbReference type="ARBA" id="ARBA00012705"/>
    </source>
</evidence>
<evidence type="ECO:0000313" key="11">
    <source>
        <dbReference type="EMBL" id="EPQ29831.1"/>
    </source>
</evidence>